<protein>
    <submittedName>
        <fullName evidence="1">Uncharacterized protein</fullName>
    </submittedName>
</protein>
<sequence length="205" mass="21013">MPAAVLTGDLVASRAADAASTDAAMARLAEAADAFGREVGHDLRFTRFRGDGWQVLVPDAALALDATLAMLAGLAGAELATRIAIGIGAVDHPGSRDLADAAGSAFVASGDALESLPRRNRLAIAGDDVAPWQAGALDLIEHIATGWSAAQAEAAAYVLRPNPLTQDEIAARLGITRQAVQSRLAAAGAGHFERILAAFRAHAYA</sequence>
<dbReference type="Proteomes" id="UP000003635">
    <property type="component" value="Unassembled WGS sequence"/>
</dbReference>
<evidence type="ECO:0000313" key="2">
    <source>
        <dbReference type="Proteomes" id="UP000003635"/>
    </source>
</evidence>
<evidence type="ECO:0000313" key="1">
    <source>
        <dbReference type="EMBL" id="EAR51689.1"/>
    </source>
</evidence>
<organism evidence="1 2">
    <name type="scientific">Oceanicola granulosus (strain ATCC BAA-861 / DSM 15982 / KCTC 12143 / HTCC2516)</name>
    <dbReference type="NCBI Taxonomy" id="314256"/>
    <lineage>
        <taxon>Bacteria</taxon>
        <taxon>Pseudomonadati</taxon>
        <taxon>Pseudomonadota</taxon>
        <taxon>Alphaproteobacteria</taxon>
        <taxon>Rhodobacterales</taxon>
        <taxon>Roseobacteraceae</taxon>
        <taxon>Oceanicola</taxon>
    </lineage>
</organism>
<name>Q2CG40_OCEGH</name>
<dbReference type="OrthoDB" id="7210707at2"/>
<gene>
    <name evidence="1" type="ORF">OG2516_03855</name>
</gene>
<dbReference type="HOGENOM" id="CLU_085936_0_0_5"/>
<dbReference type="EMBL" id="AAOT01000010">
    <property type="protein sequence ID" value="EAR51689.1"/>
    <property type="molecule type" value="Genomic_DNA"/>
</dbReference>
<dbReference type="AlphaFoldDB" id="Q2CG40"/>
<dbReference type="RefSeq" id="WP_007254251.1">
    <property type="nucleotide sequence ID" value="NZ_CH724107.1"/>
</dbReference>
<comment type="caution">
    <text evidence="1">The sequence shown here is derived from an EMBL/GenBank/DDBJ whole genome shotgun (WGS) entry which is preliminary data.</text>
</comment>
<dbReference type="STRING" id="314256.OG2516_03855"/>
<keyword evidence="2" id="KW-1185">Reference proteome</keyword>
<dbReference type="eggNOG" id="COG1595">
    <property type="taxonomic scope" value="Bacteria"/>
</dbReference>
<proteinExistence type="predicted"/>
<accession>Q2CG40</accession>
<reference evidence="1 2" key="1">
    <citation type="journal article" date="2010" name="J. Bacteriol.">
        <title>Genome sequences of Oceanicola granulosus HTCC2516(T) and Oceanicola batsensis HTCC2597(TDelta).</title>
        <authorList>
            <person name="Thrash J.C."/>
            <person name="Cho J.C."/>
            <person name="Vergin K.L."/>
            <person name="Giovannoni S.J."/>
        </authorList>
    </citation>
    <scope>NUCLEOTIDE SEQUENCE [LARGE SCALE GENOMIC DNA]</scope>
    <source>
        <strain evidence="2">ATCC BAA-861 / DSM 15982 / KCTC 12143 / HTCC2516</strain>
    </source>
</reference>